<gene>
    <name evidence="2" type="ORF">DQP57_09450</name>
</gene>
<dbReference type="AlphaFoldDB" id="A0A329LYM3"/>
<dbReference type="EMBL" id="QMEV01000014">
    <property type="protein sequence ID" value="RAV12548.1"/>
    <property type="molecule type" value="Genomic_DNA"/>
</dbReference>
<proteinExistence type="predicted"/>
<protein>
    <submittedName>
        <fullName evidence="2">Uncharacterized protein</fullName>
    </submittedName>
</protein>
<comment type="caution">
    <text evidence="2">The sequence shown here is derived from an EMBL/GenBank/DDBJ whole genome shotgun (WGS) entry which is preliminary data.</text>
</comment>
<evidence type="ECO:0000313" key="2">
    <source>
        <dbReference type="EMBL" id="RAV12548.1"/>
    </source>
</evidence>
<dbReference type="Proteomes" id="UP000250915">
    <property type="component" value="Unassembled WGS sequence"/>
</dbReference>
<sequence>MAISPTIMAAPPATAGAIGDEARSAVRPSTGEARGGCGRRSGLGRGGAAEQQRAGHSPGTDDTCGRAA</sequence>
<organism evidence="2 3">
    <name type="scientific">Mycobacterium colombiense</name>
    <dbReference type="NCBI Taxonomy" id="339268"/>
    <lineage>
        <taxon>Bacteria</taxon>
        <taxon>Bacillati</taxon>
        <taxon>Actinomycetota</taxon>
        <taxon>Actinomycetes</taxon>
        <taxon>Mycobacteriales</taxon>
        <taxon>Mycobacteriaceae</taxon>
        <taxon>Mycobacterium</taxon>
        <taxon>Mycobacterium avium complex (MAC)</taxon>
    </lineage>
</organism>
<reference evidence="2 3" key="1">
    <citation type="submission" date="2018-06" db="EMBL/GenBank/DDBJ databases">
        <title>NTM in soil in Japan.</title>
        <authorList>
            <person name="Ohya K."/>
        </authorList>
    </citation>
    <scope>NUCLEOTIDE SEQUENCE [LARGE SCALE GENOMIC DNA]</scope>
    <source>
        <strain evidence="2 3">GF28</strain>
    </source>
</reference>
<feature type="compositionally biased region" description="Gly residues" evidence="1">
    <location>
        <begin position="33"/>
        <end position="47"/>
    </location>
</feature>
<accession>A0A329LYM3</accession>
<feature type="region of interest" description="Disordered" evidence="1">
    <location>
        <begin position="1"/>
        <end position="68"/>
    </location>
</feature>
<evidence type="ECO:0000313" key="3">
    <source>
        <dbReference type="Proteomes" id="UP000250915"/>
    </source>
</evidence>
<evidence type="ECO:0000256" key="1">
    <source>
        <dbReference type="SAM" id="MobiDB-lite"/>
    </source>
</evidence>
<name>A0A329LYM3_9MYCO</name>